<evidence type="ECO:0000256" key="5">
    <source>
        <dbReference type="SAM" id="Phobius"/>
    </source>
</evidence>
<sequence>MSVYIMPIQTAAIVFILLSVFLTIPWLIYVYRKYGYLSIWASIVAFSFIFYLLSALFLVLLPLPDTRNTCALQPSDTVHYSLTPFYFVTDIINSSKIIWTQPATYIQILNQSAFLQAAFNFLLLLPFGVYLRYFLQNKRYWKRALGLGFGLSLFFEITQGTGIYGIYNCPYRIFDVDDLILNSTGALFGFLIAPMILALFPSKKNLLAKRDKIQESQVVRPLAQLLAVFIDFMLVHISWSLTLGLFTSNEMIEFIYKTAGFLVVYFIVPLVWDGKTAGTGILRFELTDAEGDVPKWHAMFKRMFALYVPWVLSAFLNILTAIELDMNSGLYVYHVWLTVAVFGFLVIMWIVLFIHAIYIISKKGKRTFYFDYSSGITPRKDME</sequence>
<organism evidence="8 9">
    <name type="scientific">Oceanobacillus neutriphilus</name>
    <dbReference type="NCBI Taxonomy" id="531815"/>
    <lineage>
        <taxon>Bacteria</taxon>
        <taxon>Bacillati</taxon>
        <taxon>Bacillota</taxon>
        <taxon>Bacilli</taxon>
        <taxon>Bacillales</taxon>
        <taxon>Bacillaceae</taxon>
        <taxon>Oceanobacillus</taxon>
    </lineage>
</organism>
<evidence type="ECO:0000259" key="7">
    <source>
        <dbReference type="Pfam" id="PF06271"/>
    </source>
</evidence>
<accession>A0ABQ2NVR3</accession>
<dbReference type="InterPro" id="IPR053150">
    <property type="entry name" value="Teicoplanin_resist-assoc"/>
</dbReference>
<evidence type="ECO:0000256" key="3">
    <source>
        <dbReference type="ARBA" id="ARBA00022989"/>
    </source>
</evidence>
<feature type="domain" description="VanZ-like" evidence="6">
    <location>
        <begin position="48"/>
        <end position="195"/>
    </location>
</feature>
<gene>
    <name evidence="8" type="ORF">GCM10011346_24940</name>
</gene>
<feature type="transmembrane region" description="Helical" evidence="5">
    <location>
        <begin position="147"/>
        <end position="167"/>
    </location>
</feature>
<dbReference type="EMBL" id="BMLW01000007">
    <property type="protein sequence ID" value="GGP11738.1"/>
    <property type="molecule type" value="Genomic_DNA"/>
</dbReference>
<feature type="domain" description="RDD" evidence="7">
    <location>
        <begin position="227"/>
        <end position="368"/>
    </location>
</feature>
<dbReference type="Proteomes" id="UP000641206">
    <property type="component" value="Unassembled WGS sequence"/>
</dbReference>
<evidence type="ECO:0000256" key="2">
    <source>
        <dbReference type="ARBA" id="ARBA00022692"/>
    </source>
</evidence>
<dbReference type="InterPro" id="IPR006976">
    <property type="entry name" value="VanZ-like"/>
</dbReference>
<feature type="transmembrane region" description="Helical" evidence="5">
    <location>
        <begin position="304"/>
        <end position="322"/>
    </location>
</feature>
<feature type="transmembrane region" description="Helical" evidence="5">
    <location>
        <begin position="334"/>
        <end position="360"/>
    </location>
</feature>
<feature type="transmembrane region" description="Helical" evidence="5">
    <location>
        <begin position="6"/>
        <end position="30"/>
    </location>
</feature>
<comment type="subcellular location">
    <subcellularLocation>
        <location evidence="1">Membrane</location>
        <topology evidence="1">Multi-pass membrane protein</topology>
    </subcellularLocation>
</comment>
<name>A0ABQ2NVR3_9BACI</name>
<protein>
    <submittedName>
        <fullName evidence="8">Permease</fullName>
    </submittedName>
</protein>
<evidence type="ECO:0000256" key="1">
    <source>
        <dbReference type="ARBA" id="ARBA00004141"/>
    </source>
</evidence>
<keyword evidence="3 5" id="KW-1133">Transmembrane helix</keyword>
<keyword evidence="4 5" id="KW-0472">Membrane</keyword>
<evidence type="ECO:0000313" key="8">
    <source>
        <dbReference type="EMBL" id="GGP11738.1"/>
    </source>
</evidence>
<evidence type="ECO:0000313" key="9">
    <source>
        <dbReference type="Proteomes" id="UP000641206"/>
    </source>
</evidence>
<dbReference type="InterPro" id="IPR010432">
    <property type="entry name" value="RDD"/>
</dbReference>
<evidence type="ECO:0000259" key="6">
    <source>
        <dbReference type="Pfam" id="PF04892"/>
    </source>
</evidence>
<dbReference type="Pfam" id="PF06271">
    <property type="entry name" value="RDD"/>
    <property type="match status" value="1"/>
</dbReference>
<dbReference type="PANTHER" id="PTHR36834:SF1">
    <property type="entry name" value="INTEGRAL MEMBRANE PROTEIN"/>
    <property type="match status" value="1"/>
</dbReference>
<dbReference type="RefSeq" id="WP_188734752.1">
    <property type="nucleotide sequence ID" value="NZ_BMLW01000007.1"/>
</dbReference>
<feature type="transmembrane region" description="Helical" evidence="5">
    <location>
        <begin position="113"/>
        <end position="135"/>
    </location>
</feature>
<reference evidence="9" key="1">
    <citation type="journal article" date="2019" name="Int. J. Syst. Evol. Microbiol.">
        <title>The Global Catalogue of Microorganisms (GCM) 10K type strain sequencing project: providing services to taxonomists for standard genome sequencing and annotation.</title>
        <authorList>
            <consortium name="The Broad Institute Genomics Platform"/>
            <consortium name="The Broad Institute Genome Sequencing Center for Infectious Disease"/>
            <person name="Wu L."/>
            <person name="Ma J."/>
        </authorList>
    </citation>
    <scope>NUCLEOTIDE SEQUENCE [LARGE SCALE GENOMIC DNA]</scope>
    <source>
        <strain evidence="9">CGMCC 1.7693</strain>
    </source>
</reference>
<feature type="transmembrane region" description="Helical" evidence="5">
    <location>
        <begin position="221"/>
        <end position="242"/>
    </location>
</feature>
<dbReference type="PANTHER" id="PTHR36834">
    <property type="entry name" value="MEMBRANE PROTEIN-RELATED"/>
    <property type="match status" value="1"/>
</dbReference>
<evidence type="ECO:0000256" key="4">
    <source>
        <dbReference type="ARBA" id="ARBA00023136"/>
    </source>
</evidence>
<proteinExistence type="predicted"/>
<keyword evidence="2 5" id="KW-0812">Transmembrane</keyword>
<feature type="transmembrane region" description="Helical" evidence="5">
    <location>
        <begin position="179"/>
        <end position="200"/>
    </location>
</feature>
<keyword evidence="9" id="KW-1185">Reference proteome</keyword>
<dbReference type="Pfam" id="PF04892">
    <property type="entry name" value="VanZ"/>
    <property type="match status" value="1"/>
</dbReference>
<feature type="transmembrane region" description="Helical" evidence="5">
    <location>
        <begin position="37"/>
        <end position="61"/>
    </location>
</feature>
<comment type="caution">
    <text evidence="8">The sequence shown here is derived from an EMBL/GenBank/DDBJ whole genome shotgun (WGS) entry which is preliminary data.</text>
</comment>
<feature type="transmembrane region" description="Helical" evidence="5">
    <location>
        <begin position="254"/>
        <end position="272"/>
    </location>
</feature>